<evidence type="ECO:0000313" key="6">
    <source>
        <dbReference type="Proteomes" id="UP000248724"/>
    </source>
</evidence>
<dbReference type="Gene3D" id="3.40.50.800">
    <property type="entry name" value="Anticodon-binding domain"/>
    <property type="match status" value="1"/>
</dbReference>
<keyword evidence="3" id="KW-0436">Ligase</keyword>
<evidence type="ECO:0000256" key="1">
    <source>
        <dbReference type="ARBA" id="ARBA00022490"/>
    </source>
</evidence>
<sequence>PFCVTVDFDSLDDRAVTIRDRDSLAQDRVPIAELVDVVRERLEDER</sequence>
<keyword evidence="1" id="KW-0963">Cytoplasm</keyword>
<evidence type="ECO:0000256" key="3">
    <source>
        <dbReference type="ARBA" id="ARBA00023146"/>
    </source>
</evidence>
<dbReference type="GO" id="GO:0005737">
    <property type="term" value="C:cytoplasm"/>
    <property type="evidence" value="ECO:0007669"/>
    <property type="project" value="TreeGrafter"/>
</dbReference>
<reference evidence="5 6" key="1">
    <citation type="journal article" date="2017" name="Nature">
        <title>Atmospheric trace gases support primary production in Antarctic desert surface soil.</title>
        <authorList>
            <person name="Ji M."/>
            <person name="Greening C."/>
            <person name="Vanwonterghem I."/>
            <person name="Carere C.R."/>
            <person name="Bay S.K."/>
            <person name="Steen J.A."/>
            <person name="Montgomery K."/>
            <person name="Lines T."/>
            <person name="Beardall J."/>
            <person name="van Dorst J."/>
            <person name="Snape I."/>
            <person name="Stott M.B."/>
            <person name="Hugenholtz P."/>
            <person name="Ferrari B.C."/>
        </authorList>
    </citation>
    <scope>NUCLEOTIDE SEQUENCE [LARGE SCALE GENOMIC DNA]</scope>
    <source>
        <strain evidence="5">RRmetagenome_bin12</strain>
    </source>
</reference>
<organism evidence="5 6">
    <name type="scientific">Candidatus Aeolococcus gillhamiae</name>
    <dbReference type="NCBI Taxonomy" id="3127015"/>
    <lineage>
        <taxon>Bacteria</taxon>
        <taxon>Bacillati</taxon>
        <taxon>Candidatus Dormiibacterota</taxon>
        <taxon>Candidatus Dormibacteria</taxon>
        <taxon>Candidatus Aeolococcales</taxon>
        <taxon>Candidatus Aeolococcaceae</taxon>
        <taxon>Candidatus Aeolococcus</taxon>
    </lineage>
</organism>
<protein>
    <recommendedName>
        <fullName evidence="4">Anticodon-binding domain-containing protein</fullName>
    </recommendedName>
</protein>
<dbReference type="GO" id="GO:0005524">
    <property type="term" value="F:ATP binding"/>
    <property type="evidence" value="ECO:0007669"/>
    <property type="project" value="UniProtKB-KW"/>
</dbReference>
<dbReference type="InterPro" id="IPR036621">
    <property type="entry name" value="Anticodon-bd_dom_sf"/>
</dbReference>
<name>A0A2W5Z187_9BACT</name>
<proteinExistence type="predicted"/>
<dbReference type="AlphaFoldDB" id="A0A2W5Z187"/>
<dbReference type="GO" id="GO:0004820">
    <property type="term" value="F:glycine-tRNA ligase activity"/>
    <property type="evidence" value="ECO:0007669"/>
    <property type="project" value="TreeGrafter"/>
</dbReference>
<dbReference type="Proteomes" id="UP000248724">
    <property type="component" value="Unassembled WGS sequence"/>
</dbReference>
<dbReference type="GO" id="GO:0006426">
    <property type="term" value="P:glycyl-tRNA aminoacylation"/>
    <property type="evidence" value="ECO:0007669"/>
    <property type="project" value="TreeGrafter"/>
</dbReference>
<comment type="caution">
    <text evidence="5">The sequence shown here is derived from an EMBL/GenBank/DDBJ whole genome shotgun (WGS) entry which is preliminary data.</text>
</comment>
<evidence type="ECO:0000313" key="5">
    <source>
        <dbReference type="EMBL" id="PZR79063.1"/>
    </source>
</evidence>
<dbReference type="PANTHER" id="PTHR10745">
    <property type="entry name" value="GLYCYL-TRNA SYNTHETASE/DNA POLYMERASE SUBUNIT GAMMA-2"/>
    <property type="match status" value="1"/>
</dbReference>
<dbReference type="InterPro" id="IPR027031">
    <property type="entry name" value="Gly-tRNA_synthase/POLG2"/>
</dbReference>
<dbReference type="InterPro" id="IPR004154">
    <property type="entry name" value="Anticodon-bd"/>
</dbReference>
<keyword evidence="2" id="KW-0067">ATP-binding</keyword>
<dbReference type="Pfam" id="PF03129">
    <property type="entry name" value="HGTP_anticodon"/>
    <property type="match status" value="1"/>
</dbReference>
<accession>A0A2W5Z187</accession>
<evidence type="ECO:0000259" key="4">
    <source>
        <dbReference type="Pfam" id="PF03129"/>
    </source>
</evidence>
<dbReference type="EMBL" id="QHBU01000226">
    <property type="protein sequence ID" value="PZR79063.1"/>
    <property type="molecule type" value="Genomic_DNA"/>
</dbReference>
<feature type="non-terminal residue" evidence="5">
    <location>
        <position position="1"/>
    </location>
</feature>
<dbReference type="PANTHER" id="PTHR10745:SF8">
    <property type="entry name" value="DNA POLYMERASE SUBUNIT GAMMA-2, MITOCHONDRIAL"/>
    <property type="match status" value="1"/>
</dbReference>
<keyword evidence="3" id="KW-0030">Aminoacyl-tRNA synthetase</keyword>
<evidence type="ECO:0000256" key="2">
    <source>
        <dbReference type="ARBA" id="ARBA00022840"/>
    </source>
</evidence>
<feature type="domain" description="Anticodon-binding" evidence="4">
    <location>
        <begin position="1"/>
        <end position="41"/>
    </location>
</feature>
<keyword evidence="2" id="KW-0547">Nucleotide-binding</keyword>
<gene>
    <name evidence="5" type="ORF">DLM65_11515</name>
</gene>
<dbReference type="SUPFAM" id="SSF52954">
    <property type="entry name" value="Class II aaRS ABD-related"/>
    <property type="match status" value="1"/>
</dbReference>